<dbReference type="GO" id="GO:0043161">
    <property type="term" value="P:proteasome-mediated ubiquitin-dependent protein catabolic process"/>
    <property type="evidence" value="ECO:0007669"/>
    <property type="project" value="TreeGrafter"/>
</dbReference>
<keyword evidence="2" id="KW-1185">Reference proteome</keyword>
<dbReference type="AlphaFoldDB" id="A0A0J8DUC6"/>
<evidence type="ECO:0000313" key="2">
    <source>
        <dbReference type="Proteomes" id="UP000035740"/>
    </source>
</evidence>
<gene>
    <name evidence="1" type="ORF">BVRB_021590</name>
</gene>
<dbReference type="GO" id="GO:0030332">
    <property type="term" value="F:cyclin binding"/>
    <property type="evidence" value="ECO:0007669"/>
    <property type="project" value="TreeGrafter"/>
</dbReference>
<evidence type="ECO:0000313" key="1">
    <source>
        <dbReference type="EMBL" id="KMS94420.1"/>
    </source>
</evidence>
<dbReference type="PANTHER" id="PTHR31531">
    <property type="entry name" value="E3 UBIQUITIN-PROTEIN LIGASE E3D FAMILY MEMBER"/>
    <property type="match status" value="1"/>
</dbReference>
<protein>
    <submittedName>
        <fullName evidence="1">Uncharacterized protein</fullName>
    </submittedName>
</protein>
<dbReference type="GO" id="GO:0005829">
    <property type="term" value="C:cytosol"/>
    <property type="evidence" value="ECO:0007669"/>
    <property type="project" value="TreeGrafter"/>
</dbReference>
<name>A0A0J8DUC6_BETVV</name>
<dbReference type="GO" id="GO:0000209">
    <property type="term" value="P:protein polyubiquitination"/>
    <property type="evidence" value="ECO:0007669"/>
    <property type="project" value="TreeGrafter"/>
</dbReference>
<feature type="non-terminal residue" evidence="1">
    <location>
        <position position="1"/>
    </location>
</feature>
<dbReference type="GO" id="GO:0061630">
    <property type="term" value="F:ubiquitin protein ligase activity"/>
    <property type="evidence" value="ECO:0007669"/>
    <property type="project" value="TreeGrafter"/>
</dbReference>
<dbReference type="GO" id="GO:0051865">
    <property type="term" value="P:protein autoubiquitination"/>
    <property type="evidence" value="ECO:0007669"/>
    <property type="project" value="TreeGrafter"/>
</dbReference>
<dbReference type="GO" id="GO:0005634">
    <property type="term" value="C:nucleus"/>
    <property type="evidence" value="ECO:0007669"/>
    <property type="project" value="TreeGrafter"/>
</dbReference>
<dbReference type="Pfam" id="PF09814">
    <property type="entry name" value="HECT_2"/>
    <property type="match status" value="1"/>
</dbReference>
<dbReference type="OrthoDB" id="66510at2759"/>
<dbReference type="PANTHER" id="PTHR31531:SF2">
    <property type="entry name" value="E3 UBIQUITIN-PROTEIN LIGASE E3D"/>
    <property type="match status" value="1"/>
</dbReference>
<reference evidence="1 2" key="1">
    <citation type="journal article" date="2014" name="Nature">
        <title>The genome of the recently domesticated crop plant sugar beet (Beta vulgaris).</title>
        <authorList>
            <person name="Dohm J.C."/>
            <person name="Minoche A.E."/>
            <person name="Holtgrawe D."/>
            <person name="Capella-Gutierrez S."/>
            <person name="Zakrzewski F."/>
            <person name="Tafer H."/>
            <person name="Rupp O."/>
            <person name="Sorensen T.R."/>
            <person name="Stracke R."/>
            <person name="Reinhardt R."/>
            <person name="Goesmann A."/>
            <person name="Kraft T."/>
            <person name="Schulz B."/>
            <person name="Stadler P.F."/>
            <person name="Schmidt T."/>
            <person name="Gabaldon T."/>
            <person name="Lehrach H."/>
            <person name="Weisshaar B."/>
            <person name="Himmelbauer H."/>
        </authorList>
    </citation>
    <scope>NUCLEOTIDE SEQUENCE [LARGE SCALE GENOMIC DNA]</scope>
    <source>
        <tissue evidence="1">Taproot</tissue>
    </source>
</reference>
<dbReference type="InterPro" id="IPR019193">
    <property type="entry name" value="UBQ-conj_enz_E2-bd_prot"/>
</dbReference>
<sequence>FDCHVASNRARLTPSNSSAINLTCPITLDMKRDCDLDLPSASELSSRQDLLCRSCARVIADLSRVQKVLPLPSEHWMEMSELWVCDPHTMSNIERPYGLPSERLDESAIGNVMLVGVRELLVPADVFVGKLKCECGCELGEEVPNGYRLWKRSIRVTNEPLFTYYTIDVDAVANILQHCHSQSRYMIELANPSDRRLIYLQLCNWDSFAIQAVFRIVDGKLHLERRAPSNEKRFAPVIKVLFAMQERPSKL</sequence>
<dbReference type="EMBL" id="KQ093471">
    <property type="protein sequence ID" value="KMS94420.1"/>
    <property type="molecule type" value="Genomic_DNA"/>
</dbReference>
<dbReference type="Gramene" id="KMS94420">
    <property type="protein sequence ID" value="KMS94420"/>
    <property type="gene ID" value="BVRB_021590"/>
</dbReference>
<proteinExistence type="predicted"/>
<dbReference type="Proteomes" id="UP000035740">
    <property type="component" value="Unassembled WGS sequence"/>
</dbReference>
<organism evidence="1 2">
    <name type="scientific">Beta vulgaris subsp. vulgaris</name>
    <name type="common">Beet</name>
    <dbReference type="NCBI Taxonomy" id="3555"/>
    <lineage>
        <taxon>Eukaryota</taxon>
        <taxon>Viridiplantae</taxon>
        <taxon>Streptophyta</taxon>
        <taxon>Embryophyta</taxon>
        <taxon>Tracheophyta</taxon>
        <taxon>Spermatophyta</taxon>
        <taxon>Magnoliopsida</taxon>
        <taxon>eudicotyledons</taxon>
        <taxon>Gunneridae</taxon>
        <taxon>Pentapetalae</taxon>
        <taxon>Caryophyllales</taxon>
        <taxon>Chenopodiaceae</taxon>
        <taxon>Betoideae</taxon>
        <taxon>Beta</taxon>
    </lineage>
</organism>
<accession>A0A0J8DUC6</accession>
<dbReference type="GO" id="GO:0000151">
    <property type="term" value="C:ubiquitin ligase complex"/>
    <property type="evidence" value="ECO:0007669"/>
    <property type="project" value="TreeGrafter"/>
</dbReference>
<dbReference type="GO" id="GO:0006513">
    <property type="term" value="P:protein monoubiquitination"/>
    <property type="evidence" value="ECO:0007669"/>
    <property type="project" value="TreeGrafter"/>
</dbReference>
<dbReference type="GO" id="GO:0031624">
    <property type="term" value="F:ubiquitin conjugating enzyme binding"/>
    <property type="evidence" value="ECO:0007669"/>
    <property type="project" value="TreeGrafter"/>
</dbReference>